<dbReference type="AlphaFoldDB" id="A0A2P7BFS4"/>
<proteinExistence type="predicted"/>
<evidence type="ECO:0000259" key="3">
    <source>
        <dbReference type="Pfam" id="PF25839"/>
    </source>
</evidence>
<organism evidence="4 5">
    <name type="scientific">Phyllobacterium sophorae</name>
    <dbReference type="NCBI Taxonomy" id="1520277"/>
    <lineage>
        <taxon>Bacteria</taxon>
        <taxon>Pseudomonadati</taxon>
        <taxon>Pseudomonadota</taxon>
        <taxon>Alphaproteobacteria</taxon>
        <taxon>Hyphomicrobiales</taxon>
        <taxon>Phyllobacteriaceae</taxon>
        <taxon>Phyllobacterium</taxon>
    </lineage>
</organism>
<dbReference type="Proteomes" id="UP000241764">
    <property type="component" value="Unassembled WGS sequence"/>
</dbReference>
<evidence type="ECO:0000259" key="2">
    <source>
        <dbReference type="Pfam" id="PF25838"/>
    </source>
</evidence>
<dbReference type="RefSeq" id="WP_106663767.1">
    <property type="nucleotide sequence ID" value="NZ_PGGM01000003.1"/>
</dbReference>
<dbReference type="InterPro" id="IPR058787">
    <property type="entry name" value="ApnL_M"/>
</dbReference>
<accession>A0A2P7BFS4</accession>
<dbReference type="InterPro" id="IPR058789">
    <property type="entry name" value="ApnL_C"/>
</dbReference>
<protein>
    <submittedName>
        <fullName evidence="4">Uncharacterized protein</fullName>
    </submittedName>
</protein>
<evidence type="ECO:0000313" key="5">
    <source>
        <dbReference type="Proteomes" id="UP000241764"/>
    </source>
</evidence>
<keyword evidence="5" id="KW-1185">Reference proteome</keyword>
<sequence>MTTAGPSRSVRLFGTDAPVADVQRLSAGELAVELAQGNLRAIRFKGYEILRAIAYVVRDRDWGTFDPVISELTVDRQAEYFEVRYAARCEGLNYAAAIRGHADGTLNFSVTATPECDFETNRCGFCVLHPIVGVAGRCVTVGHCDGTQEDAVFPDLIDPWQPFKSVCSLTHMPAEGIEATCRFVGDAFEMEDQRNWSDASYKTYVRPLALPWPYIMPAATANTQSIELVLKVSPSATSRADSANFVPVHVSNRPSGRKFAQTGLLIMPEALHETLDHYAVLEDIAPGFLLCHLDSTAGHGQEELNGYAGVQSRTKCPIRLEYIAAAGGNLDDEFGALATKIQRSGLKLDAMVVCPSADRQSTPPGSAWPECPPLSDIYRSARGAFPGLAIGGGMVSYFTELNRKRPPVELLDFVTHGTNPLVHAADDTSVMQTLEALPFIFRSARQIMGNNRSYCLGPSFIAMRQNPYGSRVFDNAIERKTMAKTDPRQHGLFAASFIAGYAARIAEHDISAFVPASLLGPAGLLDGADNRYPAFHIVRQLSNLAGQSVVESCSEDQTKVLSLACRDSVGRRTVILSNITSELLTVTVDPGSSPKSALTIMMIDEDSFPGTRVAKKSTVGKHQHELQLKPYAVALLHYNV</sequence>
<dbReference type="Pfam" id="PF25837">
    <property type="entry name" value="Apionate_lact_N"/>
    <property type="match status" value="1"/>
</dbReference>
<feature type="domain" description="D-apionate lactonase TIM barrel" evidence="2">
    <location>
        <begin position="263"/>
        <end position="546"/>
    </location>
</feature>
<dbReference type="Pfam" id="PF25839">
    <property type="entry name" value="Apionate_lact_C"/>
    <property type="match status" value="1"/>
</dbReference>
<dbReference type="EMBL" id="PGGM01000003">
    <property type="protein sequence ID" value="PSH65351.1"/>
    <property type="molecule type" value="Genomic_DNA"/>
</dbReference>
<reference evidence="5" key="1">
    <citation type="submission" date="2017-11" db="EMBL/GenBank/DDBJ databases">
        <authorList>
            <person name="Kuznetsova I."/>
            <person name="Sazanova A."/>
            <person name="Chirak E."/>
            <person name="Safronova V."/>
            <person name="Willems A."/>
        </authorList>
    </citation>
    <scope>NUCLEOTIDE SEQUENCE [LARGE SCALE GENOMIC DNA]</scope>
    <source>
        <strain evidence="5">CCBAU 03422</strain>
    </source>
</reference>
<gene>
    <name evidence="4" type="ORF">CU103_10165</name>
</gene>
<comment type="caution">
    <text evidence="4">The sequence shown here is derived from an EMBL/GenBank/DDBJ whole genome shotgun (WGS) entry which is preliminary data.</text>
</comment>
<feature type="domain" description="D-apionate lactonase N-terminal" evidence="1">
    <location>
        <begin position="11"/>
        <end position="230"/>
    </location>
</feature>
<evidence type="ECO:0000259" key="1">
    <source>
        <dbReference type="Pfam" id="PF25837"/>
    </source>
</evidence>
<dbReference type="InterPro" id="IPR058788">
    <property type="entry name" value="ApnL_N"/>
</dbReference>
<feature type="domain" description="D-apionate lactonase C-terminal" evidence="3">
    <location>
        <begin position="558"/>
        <end position="634"/>
    </location>
</feature>
<evidence type="ECO:0000313" key="4">
    <source>
        <dbReference type="EMBL" id="PSH65351.1"/>
    </source>
</evidence>
<dbReference type="Pfam" id="PF25838">
    <property type="entry name" value="Apionate_lact_M"/>
    <property type="match status" value="1"/>
</dbReference>
<name>A0A2P7BFS4_9HYPH</name>